<dbReference type="AlphaFoldDB" id="A0A367ZPL5"/>
<comment type="function">
    <text evidence="9">An essential GTPase which binds GTP, GDP and possibly (p)ppGpp with moderate affinity, with high nucleotide exchange rates and a fairly low GTP hydrolysis rate. Plays a role in control of the cell cycle, stress response, ribosome biogenesis and in those bacteria that undergo differentiation, in morphogenesis control.</text>
</comment>
<accession>A0A367ZPL5</accession>
<dbReference type="InterPro" id="IPR014100">
    <property type="entry name" value="GTP-bd_Obg/CgtA"/>
</dbReference>
<evidence type="ECO:0000256" key="3">
    <source>
        <dbReference type="ARBA" id="ARBA00022490"/>
    </source>
</evidence>
<evidence type="ECO:0000259" key="10">
    <source>
        <dbReference type="PROSITE" id="PS51710"/>
    </source>
</evidence>
<dbReference type="InterPro" id="IPR006169">
    <property type="entry name" value="GTP1_OBG_dom"/>
</dbReference>
<keyword evidence="3 9" id="KW-0963">Cytoplasm</keyword>
<dbReference type="GO" id="GO:0000287">
    <property type="term" value="F:magnesium ion binding"/>
    <property type="evidence" value="ECO:0007669"/>
    <property type="project" value="InterPro"/>
</dbReference>
<dbReference type="SUPFAM" id="SSF52540">
    <property type="entry name" value="P-loop containing nucleoside triphosphate hydrolases"/>
    <property type="match status" value="1"/>
</dbReference>
<feature type="binding site" evidence="9">
    <location>
        <begin position="312"/>
        <end position="314"/>
    </location>
    <ligand>
        <name>GTP</name>
        <dbReference type="ChEBI" id="CHEBI:37565"/>
    </ligand>
</feature>
<comment type="similarity">
    <text evidence="2 9">Belongs to the TRAFAC class OBG-HflX-like GTPase superfamily. OBG GTPase family.</text>
</comment>
<evidence type="ECO:0000256" key="2">
    <source>
        <dbReference type="ARBA" id="ARBA00007699"/>
    </source>
</evidence>
<dbReference type="PANTHER" id="PTHR11702:SF31">
    <property type="entry name" value="MITOCHONDRIAL RIBOSOME-ASSOCIATED GTPASE 2"/>
    <property type="match status" value="1"/>
</dbReference>
<evidence type="ECO:0000256" key="6">
    <source>
        <dbReference type="ARBA" id="ARBA00022801"/>
    </source>
</evidence>
<keyword evidence="6 9" id="KW-0378">Hydrolase</keyword>
<evidence type="ECO:0000256" key="5">
    <source>
        <dbReference type="ARBA" id="ARBA00022741"/>
    </source>
</evidence>
<dbReference type="Pfam" id="PF01926">
    <property type="entry name" value="MMR_HSR1"/>
    <property type="match status" value="1"/>
</dbReference>
<dbReference type="Pfam" id="PF01018">
    <property type="entry name" value="GTP1_OBG"/>
    <property type="match status" value="1"/>
</dbReference>
<keyword evidence="4 9" id="KW-0479">Metal-binding</keyword>
<evidence type="ECO:0000256" key="7">
    <source>
        <dbReference type="ARBA" id="ARBA00022842"/>
    </source>
</evidence>
<dbReference type="PANTHER" id="PTHR11702">
    <property type="entry name" value="DEVELOPMENTALLY REGULATED GTP-BINDING PROTEIN-RELATED"/>
    <property type="match status" value="1"/>
</dbReference>
<keyword evidence="5 9" id="KW-0547">Nucleotide-binding</keyword>
<dbReference type="Pfam" id="PF09269">
    <property type="entry name" value="DUF1967"/>
    <property type="match status" value="1"/>
</dbReference>
<dbReference type="PROSITE" id="PS00905">
    <property type="entry name" value="GTP1_OBG"/>
    <property type="match status" value="1"/>
</dbReference>
<comment type="caution">
    <text evidence="13">The sequence shown here is derived from an EMBL/GenBank/DDBJ whole genome shotgun (WGS) entry which is preliminary data.</text>
</comment>
<dbReference type="SUPFAM" id="SSF102741">
    <property type="entry name" value="Obg GTP-binding protein C-terminal domain"/>
    <property type="match status" value="1"/>
</dbReference>
<evidence type="ECO:0000256" key="4">
    <source>
        <dbReference type="ARBA" id="ARBA00022723"/>
    </source>
</evidence>
<dbReference type="InterPro" id="IPR036346">
    <property type="entry name" value="GTP-bd_prot_GTP1/OBG_C_sf"/>
</dbReference>
<feature type="binding site" evidence="9">
    <location>
        <begin position="191"/>
        <end position="195"/>
    </location>
    <ligand>
        <name>GTP</name>
        <dbReference type="ChEBI" id="CHEBI:37565"/>
    </ligand>
</feature>
<feature type="binding site" evidence="9">
    <location>
        <position position="173"/>
    </location>
    <ligand>
        <name>Mg(2+)</name>
        <dbReference type="ChEBI" id="CHEBI:18420"/>
    </ligand>
</feature>
<feature type="binding site" evidence="9">
    <location>
        <begin position="283"/>
        <end position="286"/>
    </location>
    <ligand>
        <name>GTP</name>
        <dbReference type="ChEBI" id="CHEBI:37565"/>
    </ligand>
</feature>
<evidence type="ECO:0000256" key="9">
    <source>
        <dbReference type="HAMAP-Rule" id="MF_01454"/>
    </source>
</evidence>
<dbReference type="InterPro" id="IPR027417">
    <property type="entry name" value="P-loop_NTPase"/>
</dbReference>
<evidence type="ECO:0000256" key="8">
    <source>
        <dbReference type="ARBA" id="ARBA00023134"/>
    </source>
</evidence>
<dbReference type="NCBIfam" id="NF008956">
    <property type="entry name" value="PRK12299.1"/>
    <property type="match status" value="1"/>
</dbReference>
<feature type="binding site" evidence="9">
    <location>
        <begin position="213"/>
        <end position="216"/>
    </location>
    <ligand>
        <name>GTP</name>
        <dbReference type="ChEBI" id="CHEBI:37565"/>
    </ligand>
</feature>
<feature type="domain" description="OBG-type G" evidence="10">
    <location>
        <begin position="160"/>
        <end position="331"/>
    </location>
</feature>
<evidence type="ECO:0000259" key="12">
    <source>
        <dbReference type="PROSITE" id="PS51883"/>
    </source>
</evidence>
<proteinExistence type="inferred from homology"/>
<reference evidence="13 14" key="1">
    <citation type="submission" date="2018-05" db="EMBL/GenBank/DDBJ databases">
        <title>A metagenomic window into the 2 km-deep terrestrial subsurface aquifer revealed taxonomically and functionally diverse microbial community comprising novel uncultured bacterial lineages.</title>
        <authorList>
            <person name="Kadnikov V.V."/>
            <person name="Mardanov A.V."/>
            <person name="Beletsky A.V."/>
            <person name="Banks D."/>
            <person name="Pimenov N.V."/>
            <person name="Frank Y.A."/>
            <person name="Karnachuk O.V."/>
            <person name="Ravin N.V."/>
        </authorList>
    </citation>
    <scope>NUCLEOTIDE SEQUENCE [LARGE SCALE GENOMIC DNA]</scope>
    <source>
        <strain evidence="13">BY5</strain>
    </source>
</reference>
<dbReference type="InterPro" id="IPR015349">
    <property type="entry name" value="OCT_dom"/>
</dbReference>
<comment type="subcellular location">
    <subcellularLocation>
        <location evidence="9">Cytoplasm</location>
    </subcellularLocation>
</comment>
<comment type="subunit">
    <text evidence="9">Monomer.</text>
</comment>
<dbReference type="NCBIfam" id="TIGR02729">
    <property type="entry name" value="Obg_CgtA"/>
    <property type="match status" value="1"/>
</dbReference>
<dbReference type="InterPro" id="IPR045086">
    <property type="entry name" value="OBG_GTPase"/>
</dbReference>
<dbReference type="NCBIfam" id="NF008954">
    <property type="entry name" value="PRK12296.1"/>
    <property type="match status" value="1"/>
</dbReference>
<dbReference type="InterPro" id="IPR036726">
    <property type="entry name" value="GTP1_OBG_dom_sf"/>
</dbReference>
<dbReference type="GO" id="GO:0042254">
    <property type="term" value="P:ribosome biogenesis"/>
    <property type="evidence" value="ECO:0007669"/>
    <property type="project" value="UniProtKB-UniRule"/>
</dbReference>
<dbReference type="PROSITE" id="PS51710">
    <property type="entry name" value="G_OBG"/>
    <property type="match status" value="1"/>
</dbReference>
<sequence length="426" mass="46530">MKFIDELVIDVESGKGGDGMVAFRREKFVPYGGPSGGDGGRGGDVVLVATRDLNTLFELGFQRLYQAEPGENGQPKNMEGANGRPCELRVPVGTLVYRDDTGELLCDLSEPGARFVVARGGRGGRGNARFASSVRRAPRIAEKGEPGERLRLRLELKLLADIGLVGLPNAGKSTLLAAVSNARPKVADYPFTTLVPHLGIIKREGRRAFCMADLPGLIEGAHAGAGLGIQFLKHIERTRLLLHLVDLGTQDRAAARRAFQTIRAELGEYDPALLERPMLVVATKLDLPTARQNWPAFRTWVKKQGFEAMAISAATHEGVDALLDHLAATLDRLPAPPLTVATPEPVIEYLPPFELEKVAPGQWEARGREIERLVAMTDFTNDEAILRFKRNVQKMGFLDELARQAAAPDDTVSIGDMEFQVREFAL</sequence>
<dbReference type="GO" id="GO:0003924">
    <property type="term" value="F:GTPase activity"/>
    <property type="evidence" value="ECO:0007669"/>
    <property type="project" value="UniProtKB-UniRule"/>
</dbReference>
<dbReference type="Gene3D" id="3.30.300.350">
    <property type="entry name" value="GTP-binding protein OBG, C-terminal domain"/>
    <property type="match status" value="1"/>
</dbReference>
<dbReference type="CDD" id="cd01898">
    <property type="entry name" value="Obg"/>
    <property type="match status" value="1"/>
</dbReference>
<dbReference type="NCBIfam" id="TIGR03595">
    <property type="entry name" value="Obg_CgtA_exten"/>
    <property type="match status" value="1"/>
</dbReference>
<dbReference type="EC" id="3.6.5.-" evidence="9"/>
<dbReference type="FunFam" id="2.70.210.12:FF:000001">
    <property type="entry name" value="GTPase Obg"/>
    <property type="match status" value="1"/>
</dbReference>
<dbReference type="Gene3D" id="2.70.210.12">
    <property type="entry name" value="GTP1/OBG domain"/>
    <property type="match status" value="1"/>
</dbReference>
<dbReference type="SUPFAM" id="SSF82051">
    <property type="entry name" value="Obg GTP-binding protein N-terminal domain"/>
    <property type="match status" value="1"/>
</dbReference>
<protein>
    <recommendedName>
        <fullName evidence="9">GTPase Obg</fullName>
        <ecNumber evidence="9">3.6.5.-</ecNumber>
    </recommendedName>
    <alternativeName>
        <fullName evidence="9">GTP-binding protein Obg</fullName>
    </alternativeName>
</protein>
<dbReference type="PROSITE" id="PS51881">
    <property type="entry name" value="OCT"/>
    <property type="match status" value="1"/>
</dbReference>
<dbReference type="PROSITE" id="PS51883">
    <property type="entry name" value="OBG"/>
    <property type="match status" value="1"/>
</dbReference>
<evidence type="ECO:0000256" key="1">
    <source>
        <dbReference type="ARBA" id="ARBA00001946"/>
    </source>
</evidence>
<keyword evidence="7 9" id="KW-0460">Magnesium</keyword>
<organism evidence="13 14">
    <name type="scientific">Candidatus Ozemobacter sibiricus</name>
    <dbReference type="NCBI Taxonomy" id="2268124"/>
    <lineage>
        <taxon>Bacteria</taxon>
        <taxon>Candidatus Ozemobacteria</taxon>
        <taxon>Candidatus Ozemobacterales</taxon>
        <taxon>Candidatus Ozemobacteraceae</taxon>
        <taxon>Candidatus Ozemobacter</taxon>
    </lineage>
</organism>
<comment type="cofactor">
    <cofactor evidence="1 9">
        <name>Mg(2+)</name>
        <dbReference type="ChEBI" id="CHEBI:18420"/>
    </cofactor>
</comment>
<feature type="domain" description="OCT" evidence="11">
    <location>
        <begin position="345"/>
        <end position="423"/>
    </location>
</feature>
<dbReference type="Gene3D" id="3.40.50.300">
    <property type="entry name" value="P-loop containing nucleotide triphosphate hydrolases"/>
    <property type="match status" value="1"/>
</dbReference>
<dbReference type="GO" id="GO:0005525">
    <property type="term" value="F:GTP binding"/>
    <property type="evidence" value="ECO:0007669"/>
    <property type="project" value="UniProtKB-UniRule"/>
</dbReference>
<dbReference type="EMBL" id="QOQW01000009">
    <property type="protein sequence ID" value="RCK79986.1"/>
    <property type="molecule type" value="Genomic_DNA"/>
</dbReference>
<evidence type="ECO:0000259" key="11">
    <source>
        <dbReference type="PROSITE" id="PS51881"/>
    </source>
</evidence>
<keyword evidence="8 9" id="KW-0342">GTP-binding</keyword>
<dbReference type="InterPro" id="IPR006073">
    <property type="entry name" value="GTP-bd"/>
</dbReference>
<dbReference type="Proteomes" id="UP000252355">
    <property type="component" value="Unassembled WGS sequence"/>
</dbReference>
<feature type="binding site" evidence="9">
    <location>
        <position position="193"/>
    </location>
    <ligand>
        <name>Mg(2+)</name>
        <dbReference type="ChEBI" id="CHEBI:18420"/>
    </ligand>
</feature>
<gene>
    <name evidence="9" type="primary">obg</name>
    <name evidence="13" type="ORF">OZSIB_3855</name>
</gene>
<evidence type="ECO:0000313" key="14">
    <source>
        <dbReference type="Proteomes" id="UP000252355"/>
    </source>
</evidence>
<feature type="domain" description="Obg" evidence="12">
    <location>
        <begin position="1"/>
        <end position="159"/>
    </location>
</feature>
<dbReference type="NCBIfam" id="NF008955">
    <property type="entry name" value="PRK12297.1"/>
    <property type="match status" value="1"/>
</dbReference>
<dbReference type="HAMAP" id="MF_01454">
    <property type="entry name" value="GTPase_Obg"/>
    <property type="match status" value="1"/>
</dbReference>
<evidence type="ECO:0000313" key="13">
    <source>
        <dbReference type="EMBL" id="RCK79986.1"/>
    </source>
</evidence>
<dbReference type="InterPro" id="IPR006074">
    <property type="entry name" value="GTP1-OBG_CS"/>
</dbReference>
<dbReference type="PRINTS" id="PR00326">
    <property type="entry name" value="GTP1OBG"/>
</dbReference>
<dbReference type="GO" id="GO:0005737">
    <property type="term" value="C:cytoplasm"/>
    <property type="evidence" value="ECO:0007669"/>
    <property type="project" value="UniProtKB-SubCell"/>
</dbReference>
<feature type="binding site" evidence="9">
    <location>
        <begin position="166"/>
        <end position="173"/>
    </location>
    <ligand>
        <name>GTP</name>
        <dbReference type="ChEBI" id="CHEBI:37565"/>
    </ligand>
</feature>
<name>A0A367ZPL5_9BACT</name>
<dbReference type="InterPro" id="IPR031167">
    <property type="entry name" value="G_OBG"/>
</dbReference>